<proteinExistence type="predicted"/>
<evidence type="ECO:0000313" key="3">
    <source>
        <dbReference type="Proteomes" id="UP000027265"/>
    </source>
</evidence>
<organism evidence="2 3">
    <name type="scientific">Jaapia argillacea MUCL 33604</name>
    <dbReference type="NCBI Taxonomy" id="933084"/>
    <lineage>
        <taxon>Eukaryota</taxon>
        <taxon>Fungi</taxon>
        <taxon>Dikarya</taxon>
        <taxon>Basidiomycota</taxon>
        <taxon>Agaricomycotina</taxon>
        <taxon>Agaricomycetes</taxon>
        <taxon>Agaricomycetidae</taxon>
        <taxon>Jaapiales</taxon>
        <taxon>Jaapiaceae</taxon>
        <taxon>Jaapia</taxon>
    </lineage>
</organism>
<dbReference type="AlphaFoldDB" id="A0A067P6Q5"/>
<keyword evidence="3" id="KW-1185">Reference proteome</keyword>
<gene>
    <name evidence="2" type="ORF">JAAARDRAFT_42903</name>
</gene>
<dbReference type="STRING" id="933084.A0A067P6Q5"/>
<dbReference type="HOGENOM" id="CLU_010790_5_0_1"/>
<name>A0A067P6Q5_9AGAM</name>
<accession>A0A067P6Q5</accession>
<dbReference type="InParanoid" id="A0A067P6Q5"/>
<dbReference type="EMBL" id="KL197783">
    <property type="protein sequence ID" value="KDQ49485.1"/>
    <property type="molecule type" value="Genomic_DNA"/>
</dbReference>
<protein>
    <recommendedName>
        <fullName evidence="4">F-box domain-containing protein</fullName>
    </recommendedName>
</protein>
<evidence type="ECO:0000256" key="1">
    <source>
        <dbReference type="SAM" id="MobiDB-lite"/>
    </source>
</evidence>
<evidence type="ECO:0008006" key="4">
    <source>
        <dbReference type="Google" id="ProtNLM"/>
    </source>
</evidence>
<dbReference type="Proteomes" id="UP000027265">
    <property type="component" value="Unassembled WGS sequence"/>
</dbReference>
<evidence type="ECO:0000313" key="2">
    <source>
        <dbReference type="EMBL" id="KDQ49485.1"/>
    </source>
</evidence>
<dbReference type="OrthoDB" id="2322499at2759"/>
<sequence>MVKTRRQSGKVSVPNLATSSKQGQKSEDEGDEAWASNLSEPEGEEDEAGSNGRPAKKRRKIAASSTPAPLVKKALRKKGKLSNLPQMPLDILFEVHFCHIVSPLDLILYNPSSQIFGHLGPKDLLNLSRTSVDLSQTLLSRGSVGLWKSARILLDAPECPAGMSEPAWTDLLFGSGCQECGTKGVTQADFSIRRRACNKCRRDCLVSILRFKSGYLEFDRDIPKLLPHTSTITSGQKGSRSDYYWEEDIFSMNQKLQDLAKGINAEETIKAFKAERVAEASAIMENAHQLRRWVERKAEKLKVELKNIGRNRNADIVARFVALGWEQPEVARLQQQLQHEPRNNTELTDRGFASIKKRLEGLLQGWKEERLALEARRRFGNRKALLRSLYDKYLTTSVLKPLEWARSPQYFDILLVEPFKNLLHTDPGVELTEPDCADAIAMLPALLDEWRKRKRADVEALMDVKVDLSSHGAPESNAPQTIRPELAVFECGNRRCRRSSDKGNAIVSFNSAVSHDCHLRDDVDLETHLEFSVRGSAAAASFLPLLGLAPETTPEELDDLDLRLLCDHCPTIAEGRTWGKNAYKWRQCVVHYMESDSDSHPTPSWQPLTPSQVQSVRNQQTDPGKGYNIEWVCGHCPGDHQFWGWDSIVLHCKEKHKLETPKERVDCFYNPRLLRPQPNLVLVPVGDQRQGNGYFYCLHCAGNEIRRKLETVQEHLREKHCVEEPARDFDFVSA</sequence>
<feature type="region of interest" description="Disordered" evidence="1">
    <location>
        <begin position="1"/>
        <end position="69"/>
    </location>
</feature>
<reference evidence="3" key="1">
    <citation type="journal article" date="2014" name="Proc. Natl. Acad. Sci. U.S.A.">
        <title>Extensive sampling of basidiomycete genomes demonstrates inadequacy of the white-rot/brown-rot paradigm for wood decay fungi.</title>
        <authorList>
            <person name="Riley R."/>
            <person name="Salamov A.A."/>
            <person name="Brown D.W."/>
            <person name="Nagy L.G."/>
            <person name="Floudas D."/>
            <person name="Held B.W."/>
            <person name="Levasseur A."/>
            <person name="Lombard V."/>
            <person name="Morin E."/>
            <person name="Otillar R."/>
            <person name="Lindquist E.A."/>
            <person name="Sun H."/>
            <person name="LaButti K.M."/>
            <person name="Schmutz J."/>
            <person name="Jabbour D."/>
            <person name="Luo H."/>
            <person name="Baker S.E."/>
            <person name="Pisabarro A.G."/>
            <person name="Walton J.D."/>
            <person name="Blanchette R.A."/>
            <person name="Henrissat B."/>
            <person name="Martin F."/>
            <person name="Cullen D."/>
            <person name="Hibbett D.S."/>
            <person name="Grigoriev I.V."/>
        </authorList>
    </citation>
    <scope>NUCLEOTIDE SEQUENCE [LARGE SCALE GENOMIC DNA]</scope>
    <source>
        <strain evidence="3">MUCL 33604</strain>
    </source>
</reference>